<name>C6AV83_RHILS</name>
<proteinExistence type="predicted"/>
<protein>
    <submittedName>
        <fullName evidence="1">Uncharacterized protein</fullName>
    </submittedName>
</protein>
<dbReference type="Pfam" id="PF20562">
    <property type="entry name" value="DUF6772"/>
    <property type="match status" value="1"/>
</dbReference>
<accession>C6AV83</accession>
<dbReference type="EMBL" id="CP001622">
    <property type="protein sequence ID" value="ACS57680.1"/>
    <property type="molecule type" value="Genomic_DNA"/>
</dbReference>
<dbReference type="AlphaFoldDB" id="C6AV83"/>
<evidence type="ECO:0000313" key="1">
    <source>
        <dbReference type="EMBL" id="ACS57680.1"/>
    </source>
</evidence>
<sequence>MTTSVPSSTADMMEAMRLAMLRADPALSRFDPLPRILSFDDFSRGHCGWSQLVGNYEDSLDVMLPGFAQHSSAMLSTLGHWDAGSHGGMDSSYALKIATKAKPGAQNVAIKRHTFRKRGPIRFEIFFTFKPEATELKLSETDVRSIGFLFDLQCGDRDGDGERVMPHLRFLNALDGKHLQKWQYKRETTSFTAIGREDKTVSHYHLAPEGWLDLPDGEQRLCYNEIPTKVNWSYMRFDFDLASMKATGLQCNDRNFDVSGFESIRIPAMKNLWCMLNFCLFAETDVAKRAFLYVDSICISGDF</sequence>
<gene>
    <name evidence="1" type="ordered locus">Rleg_3434</name>
</gene>
<dbReference type="KEGG" id="rlg:Rleg_3434"/>
<evidence type="ECO:0000313" key="2">
    <source>
        <dbReference type="Proteomes" id="UP000002256"/>
    </source>
</evidence>
<organism evidence="1 2">
    <name type="scientific">Rhizobium leguminosarum bv. trifolii (strain WSM1325)</name>
    <dbReference type="NCBI Taxonomy" id="395491"/>
    <lineage>
        <taxon>Bacteria</taxon>
        <taxon>Pseudomonadati</taxon>
        <taxon>Pseudomonadota</taxon>
        <taxon>Alphaproteobacteria</taxon>
        <taxon>Hyphomicrobiales</taxon>
        <taxon>Rhizobiaceae</taxon>
        <taxon>Rhizobium/Agrobacterium group</taxon>
        <taxon>Rhizobium</taxon>
    </lineage>
</organism>
<dbReference type="InterPro" id="IPR046663">
    <property type="entry name" value="DUF6772"/>
</dbReference>
<reference evidence="1 2" key="1">
    <citation type="journal article" date="2010" name="Stand. Genomic Sci.">
        <title>Complete genome sequence of Rhizobium leguminosarum bv. trifolii strain WSM1325, an effective microsymbiont of annual Mediterranean clovers.</title>
        <authorList>
            <person name="Reeve W."/>
            <person name="O'Hara G."/>
            <person name="Chain P."/>
            <person name="Ardley J."/>
            <person name="Brau L."/>
            <person name="Nandesena K."/>
            <person name="Tiwari R."/>
            <person name="Copeland A."/>
            <person name="Nolan M."/>
            <person name="Han C."/>
            <person name="Brettin T."/>
            <person name="Land M."/>
            <person name="Ovchinikova G."/>
            <person name="Ivanova N."/>
            <person name="Mavromatis K."/>
            <person name="Markowitz V."/>
            <person name="Kyrpides N."/>
            <person name="Melino V."/>
            <person name="Denton M."/>
            <person name="Yates R."/>
            <person name="Howieson J."/>
        </authorList>
    </citation>
    <scope>NUCLEOTIDE SEQUENCE [LARGE SCALE GENOMIC DNA]</scope>
    <source>
        <strain evidence="1 2">WSM1325</strain>
    </source>
</reference>
<dbReference type="HOGENOM" id="CLU_813542_0_0_5"/>
<dbReference type="Proteomes" id="UP000002256">
    <property type="component" value="Chromosome"/>
</dbReference>